<evidence type="ECO:0000256" key="1">
    <source>
        <dbReference type="ARBA" id="ARBA00001957"/>
    </source>
</evidence>
<reference evidence="5 6" key="1">
    <citation type="submission" date="2015-10" db="EMBL/GenBank/DDBJ databases">
        <title>Corynebacteirum lowii and Corynebacterium oculi species nova, derived from human clinical disease and and emended description of Corynebacterium mastiditis.</title>
        <authorList>
            <person name="Bernard K."/>
            <person name="Pacheco A.L."/>
            <person name="Mcdougall C."/>
            <person name="Burtx T."/>
            <person name="Weibe D."/>
            <person name="Tyler S."/>
            <person name="Olson A.B."/>
            <person name="Cnockaert M."/>
            <person name="Eguchi H."/>
            <person name="Kuwahara T."/>
            <person name="Nakayama-Imaohji H."/>
            <person name="Boudewijins M."/>
            <person name="Van Hoecke F."/>
            <person name="Bernier A.-M."/>
            <person name="Vandamme P."/>
        </authorList>
    </citation>
    <scope>NUCLEOTIDE SEQUENCE [LARGE SCALE GENOMIC DNA]</scope>
    <source>
        <strain evidence="5 6">NML 130206</strain>
    </source>
</reference>
<comment type="cofactor">
    <cofactor evidence="1">
        <name>pantetheine 4'-phosphate</name>
        <dbReference type="ChEBI" id="CHEBI:47942"/>
    </cofactor>
</comment>
<dbReference type="SUPFAM" id="SSF52777">
    <property type="entry name" value="CoA-dependent acyltransferases"/>
    <property type="match status" value="3"/>
</dbReference>
<dbReference type="InterPro" id="IPR001242">
    <property type="entry name" value="Condensation_dom"/>
</dbReference>
<accession>A0A0Q0U7N1</accession>
<dbReference type="GO" id="GO:0008610">
    <property type="term" value="P:lipid biosynthetic process"/>
    <property type="evidence" value="ECO:0007669"/>
    <property type="project" value="UniProtKB-ARBA"/>
</dbReference>
<dbReference type="Pfam" id="PF00501">
    <property type="entry name" value="AMP-binding"/>
    <property type="match status" value="1"/>
</dbReference>
<dbReference type="GO" id="GO:0031177">
    <property type="term" value="F:phosphopantetheine binding"/>
    <property type="evidence" value="ECO:0007669"/>
    <property type="project" value="TreeGrafter"/>
</dbReference>
<dbReference type="PATRIC" id="fig|1544413.3.peg.2296"/>
<gene>
    <name evidence="5" type="primary">mbtB</name>
    <name evidence="5" type="ORF">Clow_02293</name>
</gene>
<feature type="compositionally biased region" description="Basic and acidic residues" evidence="3">
    <location>
        <begin position="909"/>
        <end position="921"/>
    </location>
</feature>
<dbReference type="AlphaFoldDB" id="A0A0Q0U7N1"/>
<feature type="domain" description="Carrier" evidence="4">
    <location>
        <begin position="183"/>
        <end position="259"/>
    </location>
</feature>
<dbReference type="Gene3D" id="3.30.559.30">
    <property type="entry name" value="Nonribosomal peptide synthetase, condensation domain"/>
    <property type="match status" value="2"/>
</dbReference>
<dbReference type="GO" id="GO:0016874">
    <property type="term" value="F:ligase activity"/>
    <property type="evidence" value="ECO:0007669"/>
    <property type="project" value="UniProtKB-KW"/>
</dbReference>
<dbReference type="GO" id="GO:0043041">
    <property type="term" value="P:amino acid activation for nonribosomal peptide biosynthetic process"/>
    <property type="evidence" value="ECO:0007669"/>
    <property type="project" value="TreeGrafter"/>
</dbReference>
<dbReference type="InterPro" id="IPR009081">
    <property type="entry name" value="PP-bd_ACP"/>
</dbReference>
<sequence>MLAAFARALAAETRSDSLTINVTRFDRDLTAPGISEVAGDFTALSLVSLRGLRSGALAGTAAEAQAELARAGEPERDTLRVAARAVRATGDPAAGLFPVVFTCGLGLSGGPNRNRAFAEQSFGTRVAAGSTTPQVVLDLQVADDRDGLHLTADYLTQILPEARVRRIVDRAVEALLGGTESPGGPGETPDPIAEAWASALGIPASSLTEESNFFREGGDSLRATEVVRRLRDRGMRVSLRSLLARPTLGDFRSELTRSELTPEGPGHKDDGDEWFDLTDVQASYLLGRTSAYRDGGIACQGYAEFAVDASLLASARGEDPERYPARKFVAAVTEAWDRVVALHPMLRAVIDREGRQRIDRRAEVPLRVVEVPGEAGAAEAVRADVRRELCEKNYPIGQAPMLDAVLTLGHGDPVFHLSVDLIITDYVGIRTVVADLDRCLAEPGSTPPAPEASFRDWIEERARHRRTPEGCAAIERDRAWWKDRLGDLPPALVFSPDAAGAEPTGDAGTTRRSLALDEAEWRRFREAAAEAGVTPSALVLGMFMAVARRYADLDLAEQDRALVTVTTVDRAAGSGDLSRVVGDFTSTVLVDAPLGTNPRKNALGVQGCLMDALEHPEYPGVRVLRDLRAAGGERRGSVPVVFTSTVGVRAEEEPRVLRLVPGSAISKTPQVLLDVQLSPVGEGVTVDWDSRDGGFHPDVLDQAFEDFRIAVKETAAAGEAVALPPRTPAPAGRALTLAEASGDPADGFLHGPFLRRVLEDPDAPAVLHEGRSVSRGELYAEAVRVARTLPEGEGPVVVAEEPGVAQIASQLAALLMGRPFVPVDPHWPEARRRGVVDVLRRAAGEASGASAHVRGEPVELPTADAAPEAPAWEGAGAAAGVRPGRGGGGSALGREGGDAGRSGLRHLHLRLDGHAEGRRGDALPGASDPGRHARTLGPRPSRPRPGGLSPLV</sequence>
<dbReference type="Gene3D" id="3.40.50.12780">
    <property type="entry name" value="N-terminal domain of ligase-like"/>
    <property type="match status" value="1"/>
</dbReference>
<organism evidence="5 6">
    <name type="scientific">Corynebacterium lowii</name>
    <dbReference type="NCBI Taxonomy" id="1544413"/>
    <lineage>
        <taxon>Bacteria</taxon>
        <taxon>Bacillati</taxon>
        <taxon>Actinomycetota</taxon>
        <taxon>Actinomycetes</taxon>
        <taxon>Mycobacteriales</taxon>
        <taxon>Corynebacteriaceae</taxon>
        <taxon>Corynebacterium</taxon>
    </lineage>
</organism>
<evidence type="ECO:0000313" key="6">
    <source>
        <dbReference type="Proteomes" id="UP000050488"/>
    </source>
</evidence>
<proteinExistence type="predicted"/>
<dbReference type="Gene3D" id="3.30.559.10">
    <property type="entry name" value="Chloramphenicol acetyltransferase-like domain"/>
    <property type="match status" value="1"/>
</dbReference>
<dbReference type="InterPro" id="IPR042099">
    <property type="entry name" value="ANL_N_sf"/>
</dbReference>
<evidence type="ECO:0000256" key="2">
    <source>
        <dbReference type="ARBA" id="ARBA00022598"/>
    </source>
</evidence>
<comment type="caution">
    <text evidence="5">The sequence shown here is derived from an EMBL/GenBank/DDBJ whole genome shotgun (WGS) entry which is preliminary data.</text>
</comment>
<keyword evidence="2 5" id="KW-0436">Ligase</keyword>
<evidence type="ECO:0000259" key="4">
    <source>
        <dbReference type="PROSITE" id="PS50075"/>
    </source>
</evidence>
<dbReference type="SUPFAM" id="SSF56801">
    <property type="entry name" value="Acetyl-CoA synthetase-like"/>
    <property type="match status" value="1"/>
</dbReference>
<dbReference type="EC" id="6.3.2.-" evidence="5"/>
<dbReference type="GO" id="GO:0005737">
    <property type="term" value="C:cytoplasm"/>
    <property type="evidence" value="ECO:0007669"/>
    <property type="project" value="TreeGrafter"/>
</dbReference>
<evidence type="ECO:0000256" key="3">
    <source>
        <dbReference type="SAM" id="MobiDB-lite"/>
    </source>
</evidence>
<name>A0A0Q0U7N1_9CORY</name>
<dbReference type="InterPro" id="IPR000873">
    <property type="entry name" value="AMP-dep_synth/lig_dom"/>
</dbReference>
<dbReference type="STRING" id="1544413.Clow_02293"/>
<dbReference type="SUPFAM" id="SSF47336">
    <property type="entry name" value="ACP-like"/>
    <property type="match status" value="1"/>
</dbReference>
<dbReference type="GO" id="GO:0044550">
    <property type="term" value="P:secondary metabolite biosynthetic process"/>
    <property type="evidence" value="ECO:0007669"/>
    <property type="project" value="TreeGrafter"/>
</dbReference>
<dbReference type="Gene3D" id="1.10.1200.10">
    <property type="entry name" value="ACP-like"/>
    <property type="match status" value="1"/>
</dbReference>
<dbReference type="PANTHER" id="PTHR45527">
    <property type="entry name" value="NONRIBOSOMAL PEPTIDE SYNTHETASE"/>
    <property type="match status" value="1"/>
</dbReference>
<dbReference type="EMBL" id="LKEV01000010">
    <property type="protein sequence ID" value="KQB83411.1"/>
    <property type="molecule type" value="Genomic_DNA"/>
</dbReference>
<dbReference type="Proteomes" id="UP000050488">
    <property type="component" value="Unassembled WGS sequence"/>
</dbReference>
<dbReference type="Pfam" id="PF00550">
    <property type="entry name" value="PP-binding"/>
    <property type="match status" value="1"/>
</dbReference>
<dbReference type="PROSITE" id="PS50075">
    <property type="entry name" value="CARRIER"/>
    <property type="match status" value="1"/>
</dbReference>
<dbReference type="PANTHER" id="PTHR45527:SF10">
    <property type="entry name" value="PYOCHELIN SYNTHASE PCHF"/>
    <property type="match status" value="1"/>
</dbReference>
<evidence type="ECO:0000313" key="5">
    <source>
        <dbReference type="EMBL" id="KQB83411.1"/>
    </source>
</evidence>
<feature type="region of interest" description="Disordered" evidence="3">
    <location>
        <begin position="876"/>
        <end position="952"/>
    </location>
</feature>
<feature type="compositionally biased region" description="Low complexity" evidence="3">
    <location>
        <begin position="936"/>
        <end position="952"/>
    </location>
</feature>
<dbReference type="InterPro" id="IPR036736">
    <property type="entry name" value="ACP-like_sf"/>
</dbReference>
<dbReference type="InterPro" id="IPR023213">
    <property type="entry name" value="CAT-like_dom_sf"/>
</dbReference>
<protein>
    <submittedName>
        <fullName evidence="5">Phenyloxazoline synthase MbtB</fullName>
        <ecNumber evidence="5">6.3.2.-</ecNumber>
    </submittedName>
</protein>
<keyword evidence="6" id="KW-1185">Reference proteome</keyword>
<dbReference type="Pfam" id="PF00668">
    <property type="entry name" value="Condensation"/>
    <property type="match status" value="1"/>
</dbReference>